<protein>
    <recommendedName>
        <fullName evidence="6">Cytochrome c domain-containing protein</fullName>
    </recommendedName>
</protein>
<dbReference type="Proteomes" id="UP000515344">
    <property type="component" value="Chromosome"/>
</dbReference>
<dbReference type="GO" id="GO:0004130">
    <property type="term" value="F:cytochrome-c peroxidase activity"/>
    <property type="evidence" value="ECO:0007669"/>
    <property type="project" value="TreeGrafter"/>
</dbReference>
<gene>
    <name evidence="7" type="ORF">H4075_17820</name>
</gene>
<evidence type="ECO:0000313" key="8">
    <source>
        <dbReference type="Proteomes" id="UP000515344"/>
    </source>
</evidence>
<dbReference type="EMBL" id="CP060007">
    <property type="protein sequence ID" value="QNA43911.1"/>
    <property type="molecule type" value="Genomic_DNA"/>
</dbReference>
<feature type="domain" description="Cytochrome c" evidence="6">
    <location>
        <begin position="368"/>
        <end position="511"/>
    </location>
</feature>
<keyword evidence="2 4" id="KW-0479">Metal-binding</keyword>
<keyword evidence="5" id="KW-0812">Transmembrane</keyword>
<reference evidence="8" key="1">
    <citation type="submission" date="2020-08" db="EMBL/GenBank/DDBJ databases">
        <title>Lacibacter sp. S13-6-6 genome sequencing.</title>
        <authorList>
            <person name="Jin L."/>
        </authorList>
    </citation>
    <scope>NUCLEOTIDE SEQUENCE [LARGE SCALE GENOMIC DNA]</scope>
    <source>
        <strain evidence="8">S13-6-6</strain>
    </source>
</reference>
<accession>A0A7G5XEK8</accession>
<dbReference type="PROSITE" id="PS51007">
    <property type="entry name" value="CYTC"/>
    <property type="match status" value="1"/>
</dbReference>
<keyword evidence="1 4" id="KW-0349">Heme</keyword>
<keyword evidence="3 4" id="KW-0408">Iron</keyword>
<dbReference type="InterPro" id="IPR009056">
    <property type="entry name" value="Cyt_c-like_dom"/>
</dbReference>
<name>A0A7G5XEK8_9BACT</name>
<evidence type="ECO:0000256" key="1">
    <source>
        <dbReference type="ARBA" id="ARBA00022617"/>
    </source>
</evidence>
<dbReference type="InterPro" id="IPR051395">
    <property type="entry name" value="Cytochrome_c_Peroxidase/MauG"/>
</dbReference>
<sequence length="511" mass="57602">MRHKKIVFIPAIIIAGLFLVSFGLNNMNDIPILWEISKLKSAHLPLVNKSIEVHPIAEDIYKKIPERTAYKTYPFYMPGREPKGYYEWLLKQEPELVFDVAKLKTEEDWIKAGELIYEMPQNFDRFIDSAVNMEELQGMAAFMTSIHMPVSKDGTIPFFQIVVRKKGKIEVGTFACGNCHNKVMPDGSVVKGAQGNYPFDKIFGGGLLANIQESKMADSAASVMLSQSFRGLFGAPWIEHESQEFVKKPEYKRAIAVLLATVPGVMHRHSSTLGAPTAIPDLFNLKERKYLDRTGMLLHRDIGDLMRYAVLNQEMDFTNSYGGFKPDTRPDSVLLKRYTRFSDAQAYALSKYIYSLRPLPNPDKAPAELIAKGKAIFEQDVCIDCHTPPLYTNNKLTPVLGFVPSKEDKTRFDISDICVETDPTLALYSRRGTGYYKVPSLIGVWNRQALMHSGYVTSLEEMFNPARQKDDFIPSGFNPNAGQPFAVKGHSFGLDLNVEDKKALLAFLRSL</sequence>
<dbReference type="Gene3D" id="1.10.760.10">
    <property type="entry name" value="Cytochrome c-like domain"/>
    <property type="match status" value="1"/>
</dbReference>
<organism evidence="7 8">
    <name type="scientific">Lacibacter sediminis</name>
    <dbReference type="NCBI Taxonomy" id="2760713"/>
    <lineage>
        <taxon>Bacteria</taxon>
        <taxon>Pseudomonadati</taxon>
        <taxon>Bacteroidota</taxon>
        <taxon>Chitinophagia</taxon>
        <taxon>Chitinophagales</taxon>
        <taxon>Chitinophagaceae</taxon>
        <taxon>Lacibacter</taxon>
    </lineage>
</organism>
<evidence type="ECO:0000256" key="4">
    <source>
        <dbReference type="PROSITE-ProRule" id="PRU00433"/>
    </source>
</evidence>
<dbReference type="PANTHER" id="PTHR30600">
    <property type="entry name" value="CYTOCHROME C PEROXIDASE-RELATED"/>
    <property type="match status" value="1"/>
</dbReference>
<dbReference type="InterPro" id="IPR036909">
    <property type="entry name" value="Cyt_c-like_dom_sf"/>
</dbReference>
<dbReference type="PANTHER" id="PTHR30600:SF9">
    <property type="entry name" value="BLR7738 PROTEIN"/>
    <property type="match status" value="1"/>
</dbReference>
<keyword evidence="8" id="KW-1185">Reference proteome</keyword>
<dbReference type="SUPFAM" id="SSF46626">
    <property type="entry name" value="Cytochrome c"/>
    <property type="match status" value="1"/>
</dbReference>
<keyword evidence="5" id="KW-0472">Membrane</keyword>
<dbReference type="GO" id="GO:0046872">
    <property type="term" value="F:metal ion binding"/>
    <property type="evidence" value="ECO:0007669"/>
    <property type="project" value="UniProtKB-KW"/>
</dbReference>
<evidence type="ECO:0000256" key="2">
    <source>
        <dbReference type="ARBA" id="ARBA00022723"/>
    </source>
</evidence>
<dbReference type="GO" id="GO:0009055">
    <property type="term" value="F:electron transfer activity"/>
    <property type="evidence" value="ECO:0007669"/>
    <property type="project" value="InterPro"/>
</dbReference>
<dbReference type="RefSeq" id="WP_182802173.1">
    <property type="nucleotide sequence ID" value="NZ_CP060007.1"/>
</dbReference>
<feature type="transmembrane region" description="Helical" evidence="5">
    <location>
        <begin position="7"/>
        <end position="24"/>
    </location>
</feature>
<evidence type="ECO:0000313" key="7">
    <source>
        <dbReference type="EMBL" id="QNA43911.1"/>
    </source>
</evidence>
<evidence type="ECO:0000259" key="6">
    <source>
        <dbReference type="PROSITE" id="PS51007"/>
    </source>
</evidence>
<evidence type="ECO:0000256" key="3">
    <source>
        <dbReference type="ARBA" id="ARBA00023004"/>
    </source>
</evidence>
<dbReference type="GO" id="GO:0020037">
    <property type="term" value="F:heme binding"/>
    <property type="evidence" value="ECO:0007669"/>
    <property type="project" value="InterPro"/>
</dbReference>
<keyword evidence="5" id="KW-1133">Transmembrane helix</keyword>
<dbReference type="KEGG" id="lacs:H4075_17820"/>
<evidence type="ECO:0000256" key="5">
    <source>
        <dbReference type="SAM" id="Phobius"/>
    </source>
</evidence>
<proteinExistence type="predicted"/>
<dbReference type="AlphaFoldDB" id="A0A7G5XEK8"/>